<evidence type="ECO:0000313" key="3">
    <source>
        <dbReference type="Proteomes" id="UP000314294"/>
    </source>
</evidence>
<feature type="region of interest" description="Disordered" evidence="1">
    <location>
        <begin position="1"/>
        <end position="26"/>
    </location>
</feature>
<dbReference type="Proteomes" id="UP000314294">
    <property type="component" value="Unassembled WGS sequence"/>
</dbReference>
<comment type="caution">
    <text evidence="2">The sequence shown here is derived from an EMBL/GenBank/DDBJ whole genome shotgun (WGS) entry which is preliminary data.</text>
</comment>
<name>A0A4Z2GJ52_9TELE</name>
<evidence type="ECO:0000313" key="2">
    <source>
        <dbReference type="EMBL" id="TNN53486.1"/>
    </source>
</evidence>
<organism evidence="2 3">
    <name type="scientific">Liparis tanakae</name>
    <name type="common">Tanaka's snailfish</name>
    <dbReference type="NCBI Taxonomy" id="230148"/>
    <lineage>
        <taxon>Eukaryota</taxon>
        <taxon>Metazoa</taxon>
        <taxon>Chordata</taxon>
        <taxon>Craniata</taxon>
        <taxon>Vertebrata</taxon>
        <taxon>Euteleostomi</taxon>
        <taxon>Actinopterygii</taxon>
        <taxon>Neopterygii</taxon>
        <taxon>Teleostei</taxon>
        <taxon>Neoteleostei</taxon>
        <taxon>Acanthomorphata</taxon>
        <taxon>Eupercaria</taxon>
        <taxon>Perciformes</taxon>
        <taxon>Cottioidei</taxon>
        <taxon>Cottales</taxon>
        <taxon>Liparidae</taxon>
        <taxon>Liparis</taxon>
    </lineage>
</organism>
<proteinExistence type="predicted"/>
<protein>
    <submittedName>
        <fullName evidence="2">Uncharacterized protein</fullName>
    </submittedName>
</protein>
<dbReference type="AlphaFoldDB" id="A0A4Z2GJ52"/>
<reference evidence="2 3" key="1">
    <citation type="submission" date="2019-03" db="EMBL/GenBank/DDBJ databases">
        <title>First draft genome of Liparis tanakae, snailfish: a comprehensive survey of snailfish specific genes.</title>
        <authorList>
            <person name="Kim W."/>
            <person name="Song I."/>
            <person name="Jeong J.-H."/>
            <person name="Kim D."/>
            <person name="Kim S."/>
            <person name="Ryu S."/>
            <person name="Song J.Y."/>
            <person name="Lee S.K."/>
        </authorList>
    </citation>
    <scope>NUCLEOTIDE SEQUENCE [LARGE SCALE GENOMIC DNA]</scope>
    <source>
        <tissue evidence="2">Muscle</tissue>
    </source>
</reference>
<gene>
    <name evidence="2" type="ORF">EYF80_036328</name>
</gene>
<sequence>MHHVEVAVQGEGDEEGDAGAAVEEQHEEHRLAQHFVGAAPLAVVVVVGLGRETGHQQEVSNHDVEQEDAFVLPELEPEGEVANKQQRVASLMNYKAHLMSPAFVSLRWVGLQPVPILQTVFQCHLIRGLKMAVSPHAPARTSRQCLEVQRNEPPCPPQMTVLLRGGCDVFPVELFIGTPLPFTKNGK</sequence>
<feature type="compositionally biased region" description="Low complexity" evidence="1">
    <location>
        <begin position="1"/>
        <end position="10"/>
    </location>
</feature>
<evidence type="ECO:0000256" key="1">
    <source>
        <dbReference type="SAM" id="MobiDB-lite"/>
    </source>
</evidence>
<keyword evidence="3" id="KW-1185">Reference proteome</keyword>
<accession>A0A4Z2GJ52</accession>
<dbReference type="EMBL" id="SRLO01000515">
    <property type="protein sequence ID" value="TNN53486.1"/>
    <property type="molecule type" value="Genomic_DNA"/>
</dbReference>